<organism evidence="2 3">
    <name type="scientific">Oculimacula yallundae</name>
    <dbReference type="NCBI Taxonomy" id="86028"/>
    <lineage>
        <taxon>Eukaryota</taxon>
        <taxon>Fungi</taxon>
        <taxon>Dikarya</taxon>
        <taxon>Ascomycota</taxon>
        <taxon>Pezizomycotina</taxon>
        <taxon>Leotiomycetes</taxon>
        <taxon>Helotiales</taxon>
        <taxon>Ploettnerulaceae</taxon>
        <taxon>Oculimacula</taxon>
    </lineage>
</organism>
<feature type="region of interest" description="Disordered" evidence="1">
    <location>
        <begin position="45"/>
        <end position="64"/>
    </location>
</feature>
<comment type="caution">
    <text evidence="2">The sequence shown here is derived from an EMBL/GenBank/DDBJ whole genome shotgun (WGS) entry which is preliminary data.</text>
</comment>
<name>A0ABR4CL28_9HELO</name>
<feature type="region of interest" description="Disordered" evidence="1">
    <location>
        <begin position="1"/>
        <end position="23"/>
    </location>
</feature>
<evidence type="ECO:0008006" key="4">
    <source>
        <dbReference type="Google" id="ProtNLM"/>
    </source>
</evidence>
<proteinExistence type="predicted"/>
<dbReference type="Pfam" id="PF11951">
    <property type="entry name" value="Fungal_trans_2"/>
    <property type="match status" value="1"/>
</dbReference>
<gene>
    <name evidence="2" type="ORF">VTL71DRAFT_13243</name>
</gene>
<evidence type="ECO:0000256" key="1">
    <source>
        <dbReference type="SAM" id="MobiDB-lite"/>
    </source>
</evidence>
<reference evidence="2 3" key="1">
    <citation type="journal article" date="2024" name="Commun. Biol.">
        <title>Comparative genomic analysis of thermophilic fungi reveals convergent evolutionary adaptations and gene losses.</title>
        <authorList>
            <person name="Steindorff A.S."/>
            <person name="Aguilar-Pontes M.V."/>
            <person name="Robinson A.J."/>
            <person name="Andreopoulos B."/>
            <person name="LaButti K."/>
            <person name="Kuo A."/>
            <person name="Mondo S."/>
            <person name="Riley R."/>
            <person name="Otillar R."/>
            <person name="Haridas S."/>
            <person name="Lipzen A."/>
            <person name="Grimwood J."/>
            <person name="Schmutz J."/>
            <person name="Clum A."/>
            <person name="Reid I.D."/>
            <person name="Moisan M.C."/>
            <person name="Butler G."/>
            <person name="Nguyen T.T.M."/>
            <person name="Dewar K."/>
            <person name="Conant G."/>
            <person name="Drula E."/>
            <person name="Henrissat B."/>
            <person name="Hansel C."/>
            <person name="Singer S."/>
            <person name="Hutchinson M.I."/>
            <person name="de Vries R.P."/>
            <person name="Natvig D.O."/>
            <person name="Powell A.J."/>
            <person name="Tsang A."/>
            <person name="Grigoriev I.V."/>
        </authorList>
    </citation>
    <scope>NUCLEOTIDE SEQUENCE [LARGE SCALE GENOMIC DNA]</scope>
    <source>
        <strain evidence="2 3">CBS 494.80</strain>
    </source>
</reference>
<dbReference type="Proteomes" id="UP001595075">
    <property type="component" value="Unassembled WGS sequence"/>
</dbReference>
<evidence type="ECO:0000313" key="2">
    <source>
        <dbReference type="EMBL" id="KAL2070217.1"/>
    </source>
</evidence>
<keyword evidence="3" id="KW-1185">Reference proteome</keyword>
<dbReference type="EMBL" id="JAZHXI010000006">
    <property type="protein sequence ID" value="KAL2070217.1"/>
    <property type="molecule type" value="Genomic_DNA"/>
</dbReference>
<evidence type="ECO:0000313" key="3">
    <source>
        <dbReference type="Proteomes" id="UP001595075"/>
    </source>
</evidence>
<feature type="compositionally biased region" description="Low complexity" evidence="1">
    <location>
        <begin position="7"/>
        <end position="23"/>
    </location>
</feature>
<protein>
    <recommendedName>
        <fullName evidence="4">Tachykinin family protein</fullName>
    </recommendedName>
</protein>
<dbReference type="InterPro" id="IPR021858">
    <property type="entry name" value="Fun_TF"/>
</dbReference>
<dbReference type="PANTHER" id="PTHR37540:SF5">
    <property type="entry name" value="TRANSCRIPTION FACTOR DOMAIN-CONTAINING PROTEIN"/>
    <property type="match status" value="1"/>
</dbReference>
<accession>A0ABR4CL28</accession>
<sequence length="560" mass="62731">MSTKLGPTANDEPAAEATAAQATADVSLLNRQRIKYTPALRRKHVTLRPAPAAPTRSRESEKEIRKRLMQDLPKARRLIIRNRIELTLPADFNNPSNKSLATTHTQSLDRDYVGLNAVIDISLVRTTGSEQATNFAVAEAGRQALPSPQTILGAGRVDPFGNYPIPISINERWLLDQVNTSDRLIFKTFRNSWLPTALQDPATFHQFLANVSLNLYQIQGQTRNKTMAVHHHAIALRTVNGVLSDPARNTSDGIIASVVTFVCYCVTQDDLAGFDVHIDGLVNIIRLRGGLETLDYCLRLMVFGVDLAGACRRDSRPKFPAPHHLIQAIQGEFRSKLIGKLSPNHVTSRSLRPWANAVSGNALLITALDNLLKAINYTKIQTARGENWIGLKLIVFWVDPIVHDLLGQGAEAQPTDKSVVHEAIRLGLILFLFKLRRICGQLAVSTTFFVTKLRRLTSTMAGKMMWRTSERMLTWVLFVGMLESWQTEDEEWYVETAAMAAHSQGLNSWDDIMDAVKNFPWIEGVFDAECGRCKEKFEVIMRDSVQEDYALDTSDKHRQI</sequence>
<dbReference type="PANTHER" id="PTHR37540">
    <property type="entry name" value="TRANSCRIPTION FACTOR (ACR-2), PUTATIVE-RELATED-RELATED"/>
    <property type="match status" value="1"/>
</dbReference>